<evidence type="ECO:0000256" key="5">
    <source>
        <dbReference type="ARBA" id="ARBA00022927"/>
    </source>
</evidence>
<dbReference type="RefSeq" id="XP_037142389.1">
    <property type="nucleotide sequence ID" value="XM_037286494.1"/>
</dbReference>
<feature type="domain" description="Autophagy protein ATG5 UblA" evidence="10">
    <location>
        <begin position="8"/>
        <end position="117"/>
    </location>
</feature>
<evidence type="ECO:0000256" key="6">
    <source>
        <dbReference type="ARBA" id="ARBA00023006"/>
    </source>
</evidence>
<keyword evidence="4 7" id="KW-0832">Ubl conjugation</keyword>
<dbReference type="Proteomes" id="UP000509704">
    <property type="component" value="Chromosome 1"/>
</dbReference>
<dbReference type="Gene3D" id="3.10.20.90">
    <property type="entry name" value="Phosphatidylinositol 3-kinase Catalytic Subunit, Chain A, domain 1"/>
    <property type="match status" value="1"/>
</dbReference>
<dbReference type="InterPro" id="IPR048940">
    <property type="entry name" value="ATG5_HBR"/>
</dbReference>
<gene>
    <name evidence="11" type="ORF">HG535_0A06030</name>
</gene>
<keyword evidence="3 7" id="KW-1017">Isopeptide bond</keyword>
<comment type="function">
    <text evidence="7">Involved in cytoplasm to vacuole transport (Cvt) and autophagic vesicle formation.</text>
</comment>
<proteinExistence type="inferred from homology"/>
<dbReference type="GO" id="GO:0034727">
    <property type="term" value="P:piecemeal microautophagy of the nucleus"/>
    <property type="evidence" value="ECO:0007669"/>
    <property type="project" value="TreeGrafter"/>
</dbReference>
<reference evidence="11 12" key="1">
    <citation type="submission" date="2020-07" db="EMBL/GenBank/DDBJ databases">
        <title>The yeast mating-type switching endonuclease HO is a domesticated member of an unorthodox homing genetic element family.</title>
        <authorList>
            <person name="Coughlan A.Y."/>
            <person name="Lombardi L."/>
            <person name="Braun-Galleani S."/>
            <person name="Martos A.R."/>
            <person name="Galeote V."/>
            <person name="Bigey F."/>
            <person name="Dequin S."/>
            <person name="Byrne K.P."/>
            <person name="Wolfe K.H."/>
        </authorList>
    </citation>
    <scope>NUCLEOTIDE SEQUENCE [LARGE SCALE GENOMIC DNA]</scope>
    <source>
        <strain evidence="11 12">NRRL Y-6702</strain>
    </source>
</reference>
<evidence type="ECO:0000256" key="7">
    <source>
        <dbReference type="RuleBase" id="RU361202"/>
    </source>
</evidence>
<dbReference type="GO" id="GO:0006995">
    <property type="term" value="P:cellular response to nitrogen starvation"/>
    <property type="evidence" value="ECO:0007669"/>
    <property type="project" value="TreeGrafter"/>
</dbReference>
<keyword evidence="7" id="KW-0813">Transport</keyword>
<keyword evidence="6 7" id="KW-0072">Autophagy</keyword>
<evidence type="ECO:0000313" key="11">
    <source>
        <dbReference type="EMBL" id="QLG70661.1"/>
    </source>
</evidence>
<protein>
    <recommendedName>
        <fullName evidence="7">Autophagy protein 5</fullName>
    </recommendedName>
</protein>
<evidence type="ECO:0000313" key="12">
    <source>
        <dbReference type="Proteomes" id="UP000509704"/>
    </source>
</evidence>
<dbReference type="InterPro" id="IPR048318">
    <property type="entry name" value="ATG5_UblB"/>
</dbReference>
<evidence type="ECO:0000256" key="2">
    <source>
        <dbReference type="ARBA" id="ARBA00006910"/>
    </source>
</evidence>
<dbReference type="Gene3D" id="1.10.246.190">
    <property type="entry name" value="Autophagy protein Apg5, helix rich domain"/>
    <property type="match status" value="1"/>
</dbReference>
<dbReference type="InterPro" id="IPR007239">
    <property type="entry name" value="Atg5"/>
</dbReference>
<sequence length="295" mass="34080">MDEIRNLVWNGAINVKLTVKSTLLIAGVKKERCSLNIRIPRDIYLPMYLPFMKNQVKDYLKADIDDRELFVWFEYENVPLYWNYPVGVLFDSMTSLIPSGRKRGDTSSSINMWTIELAYGPQAPSGVLPIVKGQEQIQGYWMHQWKQVCFILNGSAKQMMSLAMYDSKKFWESVIKRDRKSFEFIATKIIPAKPRHIPVVIHQSLPEMQIMQPVISAFQADQHEETFMDVLTHLLPVLFEKKGRAPIKIVCSGIEIPLEAHIYETYLRFFSFDGFLHISLCLLTANEVAIEGLEN</sequence>
<dbReference type="Pfam" id="PF20637">
    <property type="entry name" value="ATG5_HBR"/>
    <property type="match status" value="1"/>
</dbReference>
<feature type="domain" description="Autophagy protein ATG5 UblB" evidence="8">
    <location>
        <begin position="196"/>
        <end position="280"/>
    </location>
</feature>
<dbReference type="Pfam" id="PF20638">
    <property type="entry name" value="ATG5_UblA"/>
    <property type="match status" value="1"/>
</dbReference>
<dbReference type="GO" id="GO:0034274">
    <property type="term" value="C:Atg12-Atg5-Atg16 complex"/>
    <property type="evidence" value="ECO:0007669"/>
    <property type="project" value="TreeGrafter"/>
</dbReference>
<evidence type="ECO:0000256" key="1">
    <source>
        <dbReference type="ARBA" id="ARBA00004623"/>
    </source>
</evidence>
<evidence type="ECO:0000256" key="4">
    <source>
        <dbReference type="ARBA" id="ARBA00022843"/>
    </source>
</evidence>
<evidence type="ECO:0000259" key="8">
    <source>
        <dbReference type="Pfam" id="PF04106"/>
    </source>
</evidence>
<name>A0A7H9AWL2_ZYGMR</name>
<dbReference type="KEGG" id="zmk:HG535_0A06030"/>
<dbReference type="InterPro" id="IPR048939">
    <property type="entry name" value="ATG5_UblA"/>
</dbReference>
<dbReference type="GO" id="GO:0015031">
    <property type="term" value="P:protein transport"/>
    <property type="evidence" value="ECO:0007669"/>
    <property type="project" value="UniProtKB-KW"/>
</dbReference>
<accession>A0A7H9AWL2</accession>
<dbReference type="Pfam" id="PF04106">
    <property type="entry name" value="ATG5_UblB"/>
    <property type="match status" value="1"/>
</dbReference>
<dbReference type="GO" id="GO:0000422">
    <property type="term" value="P:autophagy of mitochondrion"/>
    <property type="evidence" value="ECO:0007669"/>
    <property type="project" value="TreeGrafter"/>
</dbReference>
<dbReference type="GO" id="GO:0005776">
    <property type="term" value="C:autophagosome"/>
    <property type="evidence" value="ECO:0007669"/>
    <property type="project" value="TreeGrafter"/>
</dbReference>
<keyword evidence="12" id="KW-1185">Reference proteome</keyword>
<dbReference type="OrthoDB" id="272162at2759"/>
<dbReference type="InterPro" id="IPR042527">
    <property type="entry name" value="Atg5_UblA_dom_sf"/>
</dbReference>
<dbReference type="GO" id="GO:0044233">
    <property type="term" value="C:mitochondria-associated endoplasmic reticulum membrane contact site"/>
    <property type="evidence" value="ECO:0007669"/>
    <property type="project" value="TreeGrafter"/>
</dbReference>
<dbReference type="GO" id="GO:0034045">
    <property type="term" value="C:phagophore assembly site membrane"/>
    <property type="evidence" value="ECO:0007669"/>
    <property type="project" value="UniProtKB-SubCell"/>
</dbReference>
<dbReference type="GO" id="GO:0019776">
    <property type="term" value="F:Atg8-family ligase activity"/>
    <property type="evidence" value="ECO:0007669"/>
    <property type="project" value="TreeGrafter"/>
</dbReference>
<comment type="subcellular location">
    <subcellularLocation>
        <location evidence="1 7">Preautophagosomal structure membrane</location>
        <topology evidence="1 7">Peripheral membrane protein</topology>
    </subcellularLocation>
</comment>
<keyword evidence="7" id="KW-0472">Membrane</keyword>
<feature type="domain" description="Autophagy protein ATG5 alpha-helical bundle region" evidence="9">
    <location>
        <begin position="135"/>
        <end position="191"/>
    </location>
</feature>
<dbReference type="EMBL" id="CP058604">
    <property type="protein sequence ID" value="QLG70661.1"/>
    <property type="molecule type" value="Genomic_DNA"/>
</dbReference>
<evidence type="ECO:0000259" key="10">
    <source>
        <dbReference type="Pfam" id="PF20638"/>
    </source>
</evidence>
<dbReference type="AlphaFoldDB" id="A0A7H9AWL2"/>
<comment type="subunit">
    <text evidence="7">Conjugated with ATG12.</text>
</comment>
<comment type="similarity">
    <text evidence="2 7">Belongs to the ATG5 family.</text>
</comment>
<organism evidence="11 12">
    <name type="scientific">Zygotorulaspora mrakii</name>
    <name type="common">Zygosaccharomyces mrakii</name>
    <dbReference type="NCBI Taxonomy" id="42260"/>
    <lineage>
        <taxon>Eukaryota</taxon>
        <taxon>Fungi</taxon>
        <taxon>Dikarya</taxon>
        <taxon>Ascomycota</taxon>
        <taxon>Saccharomycotina</taxon>
        <taxon>Saccharomycetes</taxon>
        <taxon>Saccharomycetales</taxon>
        <taxon>Saccharomycetaceae</taxon>
        <taxon>Zygotorulaspora</taxon>
    </lineage>
</organism>
<dbReference type="PANTHER" id="PTHR13040:SF2">
    <property type="entry name" value="AUTOPHAGY PROTEIN 5"/>
    <property type="match status" value="1"/>
</dbReference>
<dbReference type="GO" id="GO:0061908">
    <property type="term" value="C:phagophore"/>
    <property type="evidence" value="ECO:0007669"/>
    <property type="project" value="TreeGrafter"/>
</dbReference>
<keyword evidence="5" id="KW-0653">Protein transport</keyword>
<dbReference type="GeneID" id="59234297"/>
<dbReference type="Gene3D" id="3.10.20.620">
    <property type="match status" value="1"/>
</dbReference>
<dbReference type="PANTHER" id="PTHR13040">
    <property type="entry name" value="AUTOPHAGY PROTEIN 5"/>
    <property type="match status" value="1"/>
</dbReference>
<evidence type="ECO:0000256" key="3">
    <source>
        <dbReference type="ARBA" id="ARBA00022499"/>
    </source>
</evidence>
<dbReference type="InterPro" id="IPR042526">
    <property type="entry name" value="Atg5_HR"/>
</dbReference>
<evidence type="ECO:0000259" key="9">
    <source>
        <dbReference type="Pfam" id="PF20637"/>
    </source>
</evidence>